<dbReference type="RefSeq" id="WP_345386871.1">
    <property type="nucleotide sequence ID" value="NZ_BAABHG010000002.1"/>
</dbReference>
<reference evidence="3" key="1">
    <citation type="journal article" date="2019" name="Int. J. Syst. Evol. Microbiol.">
        <title>The Global Catalogue of Microorganisms (GCM) 10K type strain sequencing project: providing services to taxonomists for standard genome sequencing and annotation.</title>
        <authorList>
            <consortium name="The Broad Institute Genomics Platform"/>
            <consortium name="The Broad Institute Genome Sequencing Center for Infectious Disease"/>
            <person name="Wu L."/>
            <person name="Ma J."/>
        </authorList>
    </citation>
    <scope>NUCLEOTIDE SEQUENCE [LARGE SCALE GENOMIC DNA]</scope>
    <source>
        <strain evidence="3">CGMCC 4.7643</strain>
    </source>
</reference>
<dbReference type="PROSITE" id="PS51819">
    <property type="entry name" value="VOC"/>
    <property type="match status" value="1"/>
</dbReference>
<gene>
    <name evidence="2" type="ORF">ACFSYJ_10510</name>
</gene>
<keyword evidence="3" id="KW-1185">Reference proteome</keyword>
<protein>
    <submittedName>
        <fullName evidence="2">VOC family protein</fullName>
    </submittedName>
</protein>
<feature type="domain" description="VOC" evidence="1">
    <location>
        <begin position="4"/>
        <end position="121"/>
    </location>
</feature>
<proteinExistence type="predicted"/>
<dbReference type="Proteomes" id="UP001597419">
    <property type="component" value="Unassembled WGS sequence"/>
</dbReference>
<dbReference type="InterPro" id="IPR029068">
    <property type="entry name" value="Glyas_Bleomycin-R_OHBP_Dase"/>
</dbReference>
<organism evidence="2 3">
    <name type="scientific">Amycolatopsis samaneae</name>
    <dbReference type="NCBI Taxonomy" id="664691"/>
    <lineage>
        <taxon>Bacteria</taxon>
        <taxon>Bacillati</taxon>
        <taxon>Actinomycetota</taxon>
        <taxon>Actinomycetes</taxon>
        <taxon>Pseudonocardiales</taxon>
        <taxon>Pseudonocardiaceae</taxon>
        <taxon>Amycolatopsis</taxon>
    </lineage>
</organism>
<dbReference type="EMBL" id="JBHUKU010000004">
    <property type="protein sequence ID" value="MFD2459038.1"/>
    <property type="molecule type" value="Genomic_DNA"/>
</dbReference>
<comment type="caution">
    <text evidence="2">The sequence shown here is derived from an EMBL/GenBank/DDBJ whole genome shotgun (WGS) entry which is preliminary data.</text>
</comment>
<evidence type="ECO:0000313" key="2">
    <source>
        <dbReference type="EMBL" id="MFD2459038.1"/>
    </source>
</evidence>
<evidence type="ECO:0000313" key="3">
    <source>
        <dbReference type="Proteomes" id="UP001597419"/>
    </source>
</evidence>
<dbReference type="InterPro" id="IPR037523">
    <property type="entry name" value="VOC_core"/>
</dbReference>
<dbReference type="InterPro" id="IPR004360">
    <property type="entry name" value="Glyas_Fos-R_dOase_dom"/>
</dbReference>
<evidence type="ECO:0000259" key="1">
    <source>
        <dbReference type="PROSITE" id="PS51819"/>
    </source>
</evidence>
<accession>A0ABW5GDJ1</accession>
<dbReference type="Gene3D" id="3.10.180.10">
    <property type="entry name" value="2,3-Dihydroxybiphenyl 1,2-Dioxygenase, domain 1"/>
    <property type="match status" value="1"/>
</dbReference>
<dbReference type="SUPFAM" id="SSF54593">
    <property type="entry name" value="Glyoxalase/Bleomycin resistance protein/Dihydroxybiphenyl dioxygenase"/>
    <property type="match status" value="1"/>
</dbReference>
<name>A0ABW5GDJ1_9PSEU</name>
<dbReference type="Pfam" id="PF00903">
    <property type="entry name" value="Glyoxalase"/>
    <property type="match status" value="1"/>
</dbReference>
<sequence length="127" mass="13924">MAIQLNHTIVAARDKAASAAFLTDLFGLPTASPLGPFLAVQVDNDVTLDYVDSEGEITSQHYAFLISEEEFDTIFGRITKRGLDYWADPHKEKPGEINHADGGRGVYFDDPNGHKLEILTRPYGSGS</sequence>
<dbReference type="CDD" id="cd08351">
    <property type="entry name" value="ChaP_like"/>
    <property type="match status" value="1"/>
</dbReference>